<protein>
    <submittedName>
        <fullName evidence="5">ASPH</fullName>
        <ecNumber evidence="5">1.14.11.16</ecNumber>
    </submittedName>
</protein>
<dbReference type="PANTHER" id="PTHR12366:SF29">
    <property type="entry name" value="ASPARTYL BETA-HYDROXYLASE, ISOFORM L"/>
    <property type="match status" value="1"/>
</dbReference>
<dbReference type="Gene3D" id="1.25.40.10">
    <property type="entry name" value="Tetratricopeptide repeat domain"/>
    <property type="match status" value="1"/>
</dbReference>
<sequence>MEEEKRRLEDEKNKKEEANKKKLEEERERIEEEKKKQVEERKRKNEDEKRMKEEENKSKELLRMKEQENERINQEVQKQQQKEEEKKLQKEKENTSYEFNSLTNPADFAIRNLLDNAENSLYILSDEEVLKMCEEILKKYPKSPRANFLKAEILIKMAEEKQSNSILEQGITQYQKVLDLPDVPYALLVDAGTKLAEKQIFRGWNGKATKTWRFLSDKYPNDVKLKNKLGVSYLMANQNEEARKTFEKVLEMDHGDGLAKVHLGFIIKTIDNDPEKALPFLIEGVASEAEGTKDGRFYFHLGDAFQRLNLLKEAYKVYKTGAENGLFLSSIQRSLYNVNTLTGRPWWTAEETGYTEDLKLFEESWKVIRDEGMAQLDAKTGGFTPESENLREKGEWKQFVLYQRGQKNKKNCEKAPKTCELIDRMEAVKTNKRGQVKFSVIHPGTHIWPHCGPTNCRLRAHLGLKVPTGINIRVGQEKRTWKEGKFIIFDDSFEHEVWHNGNELRLVLIVDFWHPDLTEEQKKTLSPI</sequence>
<dbReference type="PANTHER" id="PTHR12366">
    <property type="entry name" value="ASPARTYL/ASPARAGINYL BETA-HYDROXYLASE"/>
    <property type="match status" value="1"/>
</dbReference>
<reference evidence="5" key="1">
    <citation type="submission" date="2021-03" db="EMBL/GenBank/DDBJ databases">
        <authorList>
            <person name="Bekaert M."/>
        </authorList>
    </citation>
    <scope>NUCLEOTIDE SEQUENCE</scope>
</reference>
<dbReference type="InterPro" id="IPR019734">
    <property type="entry name" value="TPR_rpt"/>
</dbReference>
<dbReference type="InterPro" id="IPR011990">
    <property type="entry name" value="TPR-like_helical_dom_sf"/>
</dbReference>
<organism evidence="5 6">
    <name type="scientific">Mytilus edulis</name>
    <name type="common">Blue mussel</name>
    <dbReference type="NCBI Taxonomy" id="6550"/>
    <lineage>
        <taxon>Eukaryota</taxon>
        <taxon>Metazoa</taxon>
        <taxon>Spiralia</taxon>
        <taxon>Lophotrochozoa</taxon>
        <taxon>Mollusca</taxon>
        <taxon>Bivalvia</taxon>
        <taxon>Autobranchia</taxon>
        <taxon>Pteriomorphia</taxon>
        <taxon>Mytilida</taxon>
        <taxon>Mytiloidea</taxon>
        <taxon>Mytilidae</taxon>
        <taxon>Mytilinae</taxon>
        <taxon>Mytilus</taxon>
    </lineage>
</organism>
<dbReference type="GO" id="GO:0062101">
    <property type="term" value="F:peptidyl-aspartic acid 3-dioxygenase activity"/>
    <property type="evidence" value="ECO:0007669"/>
    <property type="project" value="UniProtKB-EC"/>
</dbReference>
<evidence type="ECO:0000256" key="2">
    <source>
        <dbReference type="PROSITE-ProRule" id="PRU00339"/>
    </source>
</evidence>
<evidence type="ECO:0000256" key="3">
    <source>
        <dbReference type="SAM" id="MobiDB-lite"/>
    </source>
</evidence>
<evidence type="ECO:0000313" key="6">
    <source>
        <dbReference type="Proteomes" id="UP000683360"/>
    </source>
</evidence>
<evidence type="ECO:0000259" key="4">
    <source>
        <dbReference type="Pfam" id="PF05118"/>
    </source>
</evidence>
<dbReference type="GO" id="GO:0005783">
    <property type="term" value="C:endoplasmic reticulum"/>
    <property type="evidence" value="ECO:0007669"/>
    <property type="project" value="TreeGrafter"/>
</dbReference>
<keyword evidence="5" id="KW-0560">Oxidoreductase</keyword>
<dbReference type="SUPFAM" id="SSF51197">
    <property type="entry name" value="Clavaminate synthase-like"/>
    <property type="match status" value="1"/>
</dbReference>
<dbReference type="SUPFAM" id="SSF48452">
    <property type="entry name" value="TPR-like"/>
    <property type="match status" value="1"/>
</dbReference>
<feature type="domain" description="Aspartyl/asparaginy/proline hydroxylase" evidence="4">
    <location>
        <begin position="362"/>
        <end position="515"/>
    </location>
</feature>
<feature type="region of interest" description="Disordered" evidence="3">
    <location>
        <begin position="1"/>
        <end position="97"/>
    </location>
</feature>
<evidence type="ECO:0000256" key="1">
    <source>
        <dbReference type="ARBA" id="ARBA00007730"/>
    </source>
</evidence>
<dbReference type="InterPro" id="IPR007803">
    <property type="entry name" value="Asp/Arg/Pro-Hydrxlase"/>
</dbReference>
<evidence type="ECO:0000313" key="5">
    <source>
        <dbReference type="EMBL" id="CAG2242163.1"/>
    </source>
</evidence>
<comment type="caution">
    <text evidence="5">The sequence shown here is derived from an EMBL/GenBank/DDBJ whole genome shotgun (WGS) entry which is preliminary data.</text>
</comment>
<feature type="compositionally biased region" description="Basic and acidic residues" evidence="3">
    <location>
        <begin position="80"/>
        <end position="95"/>
    </location>
</feature>
<feature type="repeat" description="TPR" evidence="2">
    <location>
        <begin position="223"/>
        <end position="256"/>
    </location>
</feature>
<name>A0A8S3U8U7_MYTED</name>
<dbReference type="Gene3D" id="2.60.120.330">
    <property type="entry name" value="B-lactam Antibiotic, Isopenicillin N Synthase, Chain"/>
    <property type="match status" value="1"/>
</dbReference>
<comment type="similarity">
    <text evidence="1">Belongs to the aspartyl/asparaginyl beta-hydroxylase family.</text>
</comment>
<dbReference type="OrthoDB" id="438431at2759"/>
<accession>A0A8S3U8U7</accession>
<dbReference type="AlphaFoldDB" id="A0A8S3U8U7"/>
<keyword evidence="6" id="KW-1185">Reference proteome</keyword>
<gene>
    <name evidence="5" type="ORF">MEDL_54358</name>
</gene>
<dbReference type="InterPro" id="IPR039038">
    <property type="entry name" value="ASPH"/>
</dbReference>
<dbReference type="Pfam" id="PF05118">
    <property type="entry name" value="Asp_Arg_Hydrox"/>
    <property type="match status" value="1"/>
</dbReference>
<dbReference type="PROSITE" id="PS50005">
    <property type="entry name" value="TPR"/>
    <property type="match status" value="1"/>
</dbReference>
<keyword evidence="2" id="KW-0802">TPR repeat</keyword>
<dbReference type="InterPro" id="IPR027443">
    <property type="entry name" value="IPNS-like_sf"/>
</dbReference>
<dbReference type="Proteomes" id="UP000683360">
    <property type="component" value="Unassembled WGS sequence"/>
</dbReference>
<feature type="compositionally biased region" description="Basic and acidic residues" evidence="3">
    <location>
        <begin position="1"/>
        <end position="73"/>
    </location>
</feature>
<dbReference type="EMBL" id="CAJPWZ010002635">
    <property type="protein sequence ID" value="CAG2242163.1"/>
    <property type="molecule type" value="Genomic_DNA"/>
</dbReference>
<dbReference type="EC" id="1.14.11.16" evidence="5"/>
<proteinExistence type="inferred from homology"/>